<dbReference type="KEGG" id="hfv:R50_1548"/>
<keyword evidence="1" id="KW-0175">Coiled coil</keyword>
<keyword evidence="3" id="KW-1185">Reference proteome</keyword>
<gene>
    <name evidence="2" type="ORF">R50_1548</name>
</gene>
<sequence>MSDWGGWGPLGPLAEWAQGMMQALGPRGLLGLGLGRLPEGWLEQMDPYALRSLRRHLLARRQDLDELIAAVEDELARREAKAPEPPPPEEPD</sequence>
<dbReference type="EMBL" id="LR778114">
    <property type="protein sequence ID" value="CAB1129049.1"/>
    <property type="molecule type" value="Genomic_DNA"/>
</dbReference>
<reference evidence="2 3" key="1">
    <citation type="submission" date="2020-02" db="EMBL/GenBank/DDBJ databases">
        <authorList>
            <person name="Hogendoorn C."/>
        </authorList>
    </citation>
    <scope>NUCLEOTIDE SEQUENCE [LARGE SCALE GENOMIC DNA]</scope>
    <source>
        <strain evidence="2">R501</strain>
    </source>
</reference>
<dbReference type="AlphaFoldDB" id="A0A6F8ZH97"/>
<evidence type="ECO:0000313" key="2">
    <source>
        <dbReference type="EMBL" id="CAB1129049.1"/>
    </source>
</evidence>
<protein>
    <submittedName>
        <fullName evidence="2">Uncharacterized protein</fullName>
    </submittedName>
</protein>
<evidence type="ECO:0000313" key="3">
    <source>
        <dbReference type="Proteomes" id="UP000503399"/>
    </source>
</evidence>
<proteinExistence type="predicted"/>
<accession>A0A6F8ZH97</accession>
<dbReference type="Proteomes" id="UP000503399">
    <property type="component" value="Chromosome"/>
</dbReference>
<name>A0A6F8ZH97_9FIRM</name>
<feature type="coiled-coil region" evidence="1">
    <location>
        <begin position="54"/>
        <end position="81"/>
    </location>
</feature>
<organism evidence="2 3">
    <name type="scientific">Candidatus Hydrogenisulfobacillus filiaventi</name>
    <dbReference type="NCBI Taxonomy" id="2707344"/>
    <lineage>
        <taxon>Bacteria</taxon>
        <taxon>Bacillati</taxon>
        <taxon>Bacillota</taxon>
        <taxon>Clostridia</taxon>
        <taxon>Eubacteriales</taxon>
        <taxon>Clostridiales Family XVII. Incertae Sedis</taxon>
        <taxon>Candidatus Hydrogenisulfobacillus</taxon>
    </lineage>
</organism>
<evidence type="ECO:0000256" key="1">
    <source>
        <dbReference type="SAM" id="Coils"/>
    </source>
</evidence>